<keyword evidence="3" id="KW-1185">Reference proteome</keyword>
<name>A0A4U1BZV3_9SPHI</name>
<accession>A0A4U1BZV3</accession>
<evidence type="ECO:0000313" key="3">
    <source>
        <dbReference type="Proteomes" id="UP000310477"/>
    </source>
</evidence>
<feature type="signal peptide" evidence="1">
    <location>
        <begin position="1"/>
        <end position="23"/>
    </location>
</feature>
<dbReference type="Proteomes" id="UP000310477">
    <property type="component" value="Unassembled WGS sequence"/>
</dbReference>
<gene>
    <name evidence="2" type="ORF">FA045_13860</name>
</gene>
<dbReference type="EMBL" id="SWBO01000008">
    <property type="protein sequence ID" value="TKB98401.1"/>
    <property type="molecule type" value="Genomic_DNA"/>
</dbReference>
<reference evidence="2 3" key="1">
    <citation type="submission" date="2019-04" db="EMBL/GenBank/DDBJ databases">
        <title>Pedobacter sp. AR-2-6 sp. nov., isolated from Arctic soil.</title>
        <authorList>
            <person name="Dahal R.H."/>
            <person name="Kim D.-U."/>
        </authorList>
    </citation>
    <scope>NUCLEOTIDE SEQUENCE [LARGE SCALE GENOMIC DNA]</scope>
    <source>
        <strain evidence="2 3">AR-2-6</strain>
    </source>
</reference>
<comment type="caution">
    <text evidence="2">The sequence shown here is derived from an EMBL/GenBank/DDBJ whole genome shotgun (WGS) entry which is preliminary data.</text>
</comment>
<sequence>MKKYFLSIALIGAIILGTNQSKAQDNSVRKDKLYTMSGLGFSFPVGETADYFKPKFSTSIGINLGLGNGGLFLYPKASLHAYSFNEITPDAGYNVALQKGRATTYLLNLALGYRKMSGKFAFYGFAGGGGGIILTPRATINAATAQVELDNKSNGMGMIEAGAGTEYNIGGAVLFIETSYMNGFSKIQNRNFNAVPISVGIKPNLSKLFNKK</sequence>
<evidence type="ECO:0000256" key="1">
    <source>
        <dbReference type="SAM" id="SignalP"/>
    </source>
</evidence>
<dbReference type="SUPFAM" id="SSF103515">
    <property type="entry name" value="Autotransporter"/>
    <property type="match status" value="1"/>
</dbReference>
<organism evidence="2 3">
    <name type="scientific">Pedobacter cryotolerans</name>
    <dbReference type="NCBI Taxonomy" id="2571270"/>
    <lineage>
        <taxon>Bacteria</taxon>
        <taxon>Pseudomonadati</taxon>
        <taxon>Bacteroidota</taxon>
        <taxon>Sphingobacteriia</taxon>
        <taxon>Sphingobacteriales</taxon>
        <taxon>Sphingobacteriaceae</taxon>
        <taxon>Pedobacter</taxon>
    </lineage>
</organism>
<feature type="chain" id="PRO_5020619987" description="Outer membrane protein beta-barrel domain-containing protein" evidence="1">
    <location>
        <begin position="24"/>
        <end position="212"/>
    </location>
</feature>
<dbReference type="RefSeq" id="WP_136877680.1">
    <property type="nucleotide sequence ID" value="NZ_SWBO01000008.1"/>
</dbReference>
<evidence type="ECO:0008006" key="4">
    <source>
        <dbReference type="Google" id="ProtNLM"/>
    </source>
</evidence>
<dbReference type="AlphaFoldDB" id="A0A4U1BZV3"/>
<keyword evidence="1" id="KW-0732">Signal</keyword>
<evidence type="ECO:0000313" key="2">
    <source>
        <dbReference type="EMBL" id="TKB98401.1"/>
    </source>
</evidence>
<dbReference type="InterPro" id="IPR036709">
    <property type="entry name" value="Autotransporte_beta_dom_sf"/>
</dbReference>
<dbReference type="OrthoDB" id="790079at2"/>
<protein>
    <recommendedName>
        <fullName evidence="4">Outer membrane protein beta-barrel domain-containing protein</fullName>
    </recommendedName>
</protein>
<proteinExistence type="predicted"/>